<dbReference type="InterPro" id="IPR021328">
    <property type="entry name" value="CotB-like"/>
</dbReference>
<comment type="caution">
    <text evidence="1">The sequence shown here is derived from an EMBL/GenBank/DDBJ whole genome shotgun (WGS) entry which is preliminary data.</text>
</comment>
<dbReference type="EMBL" id="JBHTLU010000007">
    <property type="protein sequence ID" value="MFD1218909.1"/>
    <property type="molecule type" value="Genomic_DNA"/>
</dbReference>
<name>A0ABW3UEB1_9BACL</name>
<protein>
    <submittedName>
        <fullName evidence="1">DUF2935 domain-containing protein</fullName>
    </submittedName>
</protein>
<evidence type="ECO:0000313" key="2">
    <source>
        <dbReference type="Proteomes" id="UP001597180"/>
    </source>
</evidence>
<accession>A0ABW3UEB1</accession>
<dbReference type="Proteomes" id="UP001597180">
    <property type="component" value="Unassembled WGS sequence"/>
</dbReference>
<dbReference type="SUPFAM" id="SSF158430">
    <property type="entry name" value="Bacillus cereus metalloprotein-like"/>
    <property type="match status" value="1"/>
</dbReference>
<keyword evidence="2" id="KW-1185">Reference proteome</keyword>
<gene>
    <name evidence="1" type="ORF">ACFQ4B_02150</name>
</gene>
<sequence>MQYYYGDKMPLRILDEGEFWKLQETEHTDVIRALVPDLEQPFVEALQEWEQALAQTQARFVRYIELVGRTGHQVSGEVYKQIMELVQFALHQSEQFIQLLNQLGSGSAAMRKNPTAITVLNHIRRESEYFIGIAQALLSREQSY</sequence>
<proteinExistence type="predicted"/>
<dbReference type="Pfam" id="PF11155">
    <property type="entry name" value="DUF2935"/>
    <property type="match status" value="1"/>
</dbReference>
<dbReference type="RefSeq" id="WP_079908497.1">
    <property type="nucleotide sequence ID" value="NZ_BAABJG010000027.1"/>
</dbReference>
<evidence type="ECO:0000313" key="1">
    <source>
        <dbReference type="EMBL" id="MFD1218909.1"/>
    </source>
</evidence>
<dbReference type="Gene3D" id="1.20.1260.120">
    <property type="entry name" value="Protein of unknown function DUF2935"/>
    <property type="match status" value="1"/>
</dbReference>
<reference evidence="2" key="1">
    <citation type="journal article" date="2019" name="Int. J. Syst. Evol. Microbiol.">
        <title>The Global Catalogue of Microorganisms (GCM) 10K type strain sequencing project: providing services to taxonomists for standard genome sequencing and annotation.</title>
        <authorList>
            <consortium name="The Broad Institute Genomics Platform"/>
            <consortium name="The Broad Institute Genome Sequencing Center for Infectious Disease"/>
            <person name="Wu L."/>
            <person name="Ma J."/>
        </authorList>
    </citation>
    <scope>NUCLEOTIDE SEQUENCE [LARGE SCALE GENOMIC DNA]</scope>
    <source>
        <strain evidence="2">CCUG 53270</strain>
    </source>
</reference>
<organism evidence="1 2">
    <name type="scientific">Paenibacillus vulneris</name>
    <dbReference type="NCBI Taxonomy" id="1133364"/>
    <lineage>
        <taxon>Bacteria</taxon>
        <taxon>Bacillati</taxon>
        <taxon>Bacillota</taxon>
        <taxon>Bacilli</taxon>
        <taxon>Bacillales</taxon>
        <taxon>Paenibacillaceae</taxon>
        <taxon>Paenibacillus</taxon>
    </lineage>
</organism>